<gene>
    <name evidence="1" type="ORF">CHIRRI_LOCUS7895</name>
</gene>
<protein>
    <submittedName>
        <fullName evidence="1">Uncharacterized protein</fullName>
    </submittedName>
</protein>
<dbReference type="EMBL" id="OU895878">
    <property type="protein sequence ID" value="CAG9805018.1"/>
    <property type="molecule type" value="Genomic_DNA"/>
</dbReference>
<keyword evidence="2" id="KW-1185">Reference proteome</keyword>
<proteinExistence type="predicted"/>
<name>A0A9N9RWC3_9DIPT</name>
<reference evidence="1" key="2">
    <citation type="submission" date="2022-10" db="EMBL/GenBank/DDBJ databases">
        <authorList>
            <consortium name="ENA_rothamsted_submissions"/>
            <consortium name="culmorum"/>
            <person name="King R."/>
        </authorList>
    </citation>
    <scope>NUCLEOTIDE SEQUENCE</scope>
</reference>
<sequence length="48" mass="5735">MVSTVSLYKNLTDACSSVVHYMNNFIKLPAQFYYSLYRNHFWQSSIEH</sequence>
<organism evidence="1 2">
    <name type="scientific">Chironomus riparius</name>
    <dbReference type="NCBI Taxonomy" id="315576"/>
    <lineage>
        <taxon>Eukaryota</taxon>
        <taxon>Metazoa</taxon>
        <taxon>Ecdysozoa</taxon>
        <taxon>Arthropoda</taxon>
        <taxon>Hexapoda</taxon>
        <taxon>Insecta</taxon>
        <taxon>Pterygota</taxon>
        <taxon>Neoptera</taxon>
        <taxon>Endopterygota</taxon>
        <taxon>Diptera</taxon>
        <taxon>Nematocera</taxon>
        <taxon>Chironomoidea</taxon>
        <taxon>Chironomidae</taxon>
        <taxon>Chironominae</taxon>
        <taxon>Chironomus</taxon>
    </lineage>
</organism>
<accession>A0A9N9RWC3</accession>
<evidence type="ECO:0000313" key="1">
    <source>
        <dbReference type="EMBL" id="CAG9805018.1"/>
    </source>
</evidence>
<evidence type="ECO:0000313" key="2">
    <source>
        <dbReference type="Proteomes" id="UP001153620"/>
    </source>
</evidence>
<dbReference type="AlphaFoldDB" id="A0A9N9RWC3"/>
<dbReference type="Proteomes" id="UP001153620">
    <property type="component" value="Chromosome 2"/>
</dbReference>
<reference evidence="1" key="1">
    <citation type="submission" date="2022-01" db="EMBL/GenBank/DDBJ databases">
        <authorList>
            <person name="King R."/>
        </authorList>
    </citation>
    <scope>NUCLEOTIDE SEQUENCE</scope>
</reference>